<sequence>MTRHTRNRQMVEINRRNPRKKLMLRMEMSSINVTMESVYREPVVWDLDPNFHAVRVYGVKPTSVKPKPYPKMNKRLVDKAKRNKGKDILEQLHEGELYPHVYMNSERYGEWIATHKRTLVTQYYYTFKQPHYTGNGRYFNRLLGTTKRGRRLYGDSALLPQKYKGLFDEDGYRLVVDHGNGTHSKTY</sequence>
<evidence type="ECO:0000313" key="2">
    <source>
        <dbReference type="Proteomes" id="UP000019162"/>
    </source>
</evidence>
<dbReference type="KEGG" id="vg:18480098"/>
<protein>
    <submittedName>
        <fullName evidence="1">Uncharacterized protein</fullName>
    </submittedName>
</protein>
<evidence type="ECO:0000313" key="1">
    <source>
        <dbReference type="EMBL" id="AGI12058.1"/>
    </source>
</evidence>
<dbReference type="OrthoDB" id="13309at10239"/>
<name>W5QUI0_9CAUD</name>
<organism evidence="1 2">
    <name type="scientific">Bacillus phage BPS10C</name>
    <dbReference type="NCBI Taxonomy" id="1277886"/>
    <lineage>
        <taxon>Viruses</taxon>
        <taxon>Duplodnaviria</taxon>
        <taxon>Heunggongvirae</taxon>
        <taxon>Uroviricota</taxon>
        <taxon>Caudoviricetes</taxon>
        <taxon>Herelleviridae</taxon>
        <taxon>Bastillevirinae</taxon>
        <taxon>Wphvirus</taxon>
        <taxon>Wphvirus BPS10C</taxon>
    </lineage>
</organism>
<dbReference type="EMBL" id="KC430106">
    <property type="protein sequence ID" value="AGI12058.1"/>
    <property type="molecule type" value="Genomic_DNA"/>
</dbReference>
<dbReference type="RefSeq" id="YP_009002947.1">
    <property type="nucleotide sequence ID" value="NC_023501.1"/>
</dbReference>
<accession>W5QUI0</accession>
<dbReference type="Proteomes" id="UP000019162">
    <property type="component" value="Segment"/>
</dbReference>
<gene>
    <name evidence="1" type="ORF">BPS10C_061</name>
</gene>
<reference evidence="1 2" key="1">
    <citation type="journal article" date="2014" name="Arch. Virol.">
        <title>Characterization and genome analysis of the Bacillus cereus-infecting bacteriophages BPS10C and BPS13.</title>
        <authorList>
            <person name="Shin H."/>
            <person name="Lee J.H."/>
            <person name="Park J."/>
            <person name="Heu S."/>
            <person name="Ryu S."/>
        </authorList>
    </citation>
    <scope>NUCLEOTIDE SEQUENCE [LARGE SCALE GENOMIC DNA]</scope>
</reference>
<keyword evidence="2" id="KW-1185">Reference proteome</keyword>
<dbReference type="GeneID" id="18480098"/>
<proteinExistence type="predicted"/>